<sequence length="127" mass="13910">MSIIASVPAPTGANLAEVDTVDMARIPRIPGQRRPQPAAPPRTLVEIAAAAGVTPYEAFRAGIRLHDRADVHALAASLPPETAERRAEREITRTEVLTWPVERLAREWRISLATAADVRALYERTGR</sequence>
<protein>
    <submittedName>
        <fullName evidence="1">Uncharacterized protein</fullName>
    </submittedName>
</protein>
<evidence type="ECO:0000313" key="1">
    <source>
        <dbReference type="EMBL" id="MFC0568625.1"/>
    </source>
</evidence>
<comment type="caution">
    <text evidence="1">The sequence shown here is derived from an EMBL/GenBank/DDBJ whole genome shotgun (WGS) entry which is preliminary data.</text>
</comment>
<dbReference type="RefSeq" id="WP_377344178.1">
    <property type="nucleotide sequence ID" value="NZ_JBHLUE010000036.1"/>
</dbReference>
<reference evidence="1 2" key="1">
    <citation type="submission" date="2024-09" db="EMBL/GenBank/DDBJ databases">
        <authorList>
            <person name="Sun Q."/>
            <person name="Mori K."/>
        </authorList>
    </citation>
    <scope>NUCLEOTIDE SEQUENCE [LARGE SCALE GENOMIC DNA]</scope>
    <source>
        <strain evidence="1 2">TBRC 2205</strain>
    </source>
</reference>
<organism evidence="1 2">
    <name type="scientific">Plantactinospora siamensis</name>
    <dbReference type="NCBI Taxonomy" id="555372"/>
    <lineage>
        <taxon>Bacteria</taxon>
        <taxon>Bacillati</taxon>
        <taxon>Actinomycetota</taxon>
        <taxon>Actinomycetes</taxon>
        <taxon>Micromonosporales</taxon>
        <taxon>Micromonosporaceae</taxon>
        <taxon>Plantactinospora</taxon>
    </lineage>
</organism>
<dbReference type="Proteomes" id="UP001589894">
    <property type="component" value="Unassembled WGS sequence"/>
</dbReference>
<name>A0ABV6P6J4_9ACTN</name>
<accession>A0ABV6P6J4</accession>
<evidence type="ECO:0000313" key="2">
    <source>
        <dbReference type="Proteomes" id="UP001589894"/>
    </source>
</evidence>
<proteinExistence type="predicted"/>
<keyword evidence="2" id="KW-1185">Reference proteome</keyword>
<gene>
    <name evidence="1" type="ORF">ACFFHU_31390</name>
</gene>
<dbReference type="EMBL" id="JBHLUE010000036">
    <property type="protein sequence ID" value="MFC0568625.1"/>
    <property type="molecule type" value="Genomic_DNA"/>
</dbReference>